<dbReference type="AlphaFoldDB" id="A0A076LH68"/>
<gene>
    <name evidence="1" type="ORF">JH146_1405</name>
</gene>
<dbReference type="OrthoDB" id="114526at2157"/>
<dbReference type="PIRSF" id="PIRSF019265">
    <property type="entry name" value="DUF1188"/>
    <property type="match status" value="1"/>
</dbReference>
<reference evidence="1 2" key="1">
    <citation type="journal article" date="2015" name="Int. J. Syst. Evol. Microbiol.">
        <title>M ethanocaldococcus bathoardescens sp. nov., a hyperthermophilic methanogen isolated from a volcanically active deep-sea hydrothermal vent.</title>
        <authorList>
            <person name="Stewart L.C."/>
            <person name="Jung J.H."/>
            <person name="Kim Y.T."/>
            <person name="Kwon S.W."/>
            <person name="Park C.S."/>
            <person name="Holden J.F."/>
        </authorList>
    </citation>
    <scope>NUCLEOTIDE SEQUENCE [LARGE SCALE GENOMIC DNA]</scope>
    <source>
        <strain evidence="1 2">JH146</strain>
    </source>
</reference>
<dbReference type="Pfam" id="PF06690">
    <property type="entry name" value="HcgC"/>
    <property type="match status" value="1"/>
</dbReference>
<organism evidence="1 2">
    <name type="scientific">Methanocaldococcus bathoardescens</name>
    <dbReference type="NCBI Taxonomy" id="1301915"/>
    <lineage>
        <taxon>Archaea</taxon>
        <taxon>Methanobacteriati</taxon>
        <taxon>Methanobacteriota</taxon>
        <taxon>Methanomada group</taxon>
        <taxon>Methanococci</taxon>
        <taxon>Methanococcales</taxon>
        <taxon>Methanocaldococcaceae</taxon>
        <taxon>Methanocaldococcus</taxon>
    </lineage>
</organism>
<dbReference type="EMBL" id="CP009149">
    <property type="protein sequence ID" value="AIJ06247.1"/>
    <property type="molecule type" value="Genomic_DNA"/>
</dbReference>
<dbReference type="KEGG" id="mjh:JH146_1405"/>
<dbReference type="Proteomes" id="UP000028781">
    <property type="component" value="Chromosome"/>
</dbReference>
<dbReference type="RefSeq" id="WP_048202341.1">
    <property type="nucleotide sequence ID" value="NZ_CP009149.1"/>
</dbReference>
<keyword evidence="2" id="KW-1185">Reference proteome</keyword>
<proteinExistence type="predicted"/>
<accession>A0A076LH68</accession>
<evidence type="ECO:0000313" key="2">
    <source>
        <dbReference type="Proteomes" id="UP000028781"/>
    </source>
</evidence>
<protein>
    <submittedName>
        <fullName evidence="1">Uncharacterized protein</fullName>
    </submittedName>
</protein>
<name>A0A076LH68_9EURY</name>
<dbReference type="HOGENOM" id="CLU_081185_0_0_2"/>
<dbReference type="InterPro" id="IPR009573">
    <property type="entry name" value="HcgC"/>
</dbReference>
<evidence type="ECO:0000313" key="1">
    <source>
        <dbReference type="EMBL" id="AIJ06247.1"/>
    </source>
</evidence>
<dbReference type="STRING" id="1301915.JH146_1405"/>
<sequence>MKYGITETVKTIDTKTKVIDVINEIAKKKYHAIRNFLEGEEFKEVVIFGVYLWGNYVAKNLSKYADRVYLVDIHEFMKGFVPNNNSIKFLNLNEFKLKLMKNEVNPDLIVDLTGLGGVEPEFLAKFNPKVLIVEDPKGVFDVDIYDADNTYKRTAPFIEKAKVGVLKTYRKARVSKTSGTMTLTIDTIVDASREITSLDGVLYAIPNLRYYEGILFHENDIHKFLSEISQPAITISTLNDVLDEAEEILSNNINLIYSFVEEL</sequence>
<dbReference type="GeneID" id="24892037"/>